<keyword evidence="16" id="KW-1267">Proteomics identification</keyword>
<dbReference type="AlphaFoldDB" id="A0A287AFN2"/>
<dbReference type="EC" id="2.1.1.45" evidence="3"/>
<dbReference type="PROSITE" id="PS00091">
    <property type="entry name" value="THYMIDYLATE_SYNTHASE"/>
    <property type="match status" value="1"/>
</dbReference>
<dbReference type="Pfam" id="PF00303">
    <property type="entry name" value="Thymidylat_synt"/>
    <property type="match status" value="1"/>
</dbReference>
<feature type="region of interest" description="Disordered" evidence="11">
    <location>
        <begin position="13"/>
        <end position="93"/>
    </location>
</feature>
<dbReference type="GO" id="GO:0005743">
    <property type="term" value="C:mitochondrial inner membrane"/>
    <property type="evidence" value="ECO:0007669"/>
    <property type="project" value="Ensembl"/>
</dbReference>
<dbReference type="Reactome" id="R-SSC-499943">
    <property type="pathway name" value="Interconversion of nucleotide di- and triphosphates"/>
</dbReference>
<gene>
    <name evidence="13 15" type="primary">TYMS</name>
</gene>
<evidence type="ECO:0000256" key="7">
    <source>
        <dbReference type="ARBA" id="ARBA00022727"/>
    </source>
</evidence>
<comment type="catalytic activity">
    <reaction evidence="8">
        <text>dUMP + (6R)-5,10-methylene-5,6,7,8-tetrahydrofolate = 7,8-dihydrofolate + dTMP</text>
        <dbReference type="Rhea" id="RHEA:12104"/>
        <dbReference type="ChEBI" id="CHEBI:15636"/>
        <dbReference type="ChEBI" id="CHEBI:57451"/>
        <dbReference type="ChEBI" id="CHEBI:63528"/>
        <dbReference type="ChEBI" id="CHEBI:246422"/>
        <dbReference type="EC" id="2.1.1.45"/>
    </reaction>
    <physiologicalReaction direction="left-to-right" evidence="8">
        <dbReference type="Rhea" id="RHEA:12105"/>
    </physiologicalReaction>
</comment>
<dbReference type="GO" id="GO:0004799">
    <property type="term" value="F:thymidylate synthase activity"/>
    <property type="evidence" value="ECO:0000318"/>
    <property type="project" value="GO_Central"/>
</dbReference>
<dbReference type="FunCoup" id="A0A287AFN2">
    <property type="interactions" value="1198"/>
</dbReference>
<keyword evidence="6" id="KW-0808">Transferase</keyword>
<dbReference type="Gene3D" id="3.30.572.10">
    <property type="entry name" value="Thymidylate synthase/dCMP hydroxymethylase domain"/>
    <property type="match status" value="1"/>
</dbReference>
<dbReference type="GO" id="GO:0005739">
    <property type="term" value="C:mitochondrion"/>
    <property type="evidence" value="ECO:0000318"/>
    <property type="project" value="GO_Central"/>
</dbReference>
<evidence type="ECO:0000256" key="1">
    <source>
        <dbReference type="ARBA" id="ARBA00004992"/>
    </source>
</evidence>
<proteinExistence type="evidence at protein level"/>
<dbReference type="InterPro" id="IPR020940">
    <property type="entry name" value="Thymidylate_synthase_AS"/>
</dbReference>
<keyword evidence="5" id="KW-0489">Methyltransferase</keyword>
<dbReference type="InterPro" id="IPR023451">
    <property type="entry name" value="Thymidate_synth/dCMP_Mease_dom"/>
</dbReference>
<reference evidence="13" key="2">
    <citation type="journal article" date="2020" name="Gigascience">
        <title>An improved pig reference genome sequence to enable pig genetics and genomics research.</title>
        <authorList>
            <person name="Warr A."/>
            <person name="Affara N."/>
            <person name="Aken B."/>
            <person name="Beiki H."/>
            <person name="Bickhart D.M."/>
            <person name="Billis K."/>
            <person name="Chow W."/>
            <person name="Eory L."/>
            <person name="Finlayson H.A."/>
            <person name="Flicek P."/>
            <person name="Giron C.G."/>
            <person name="Griffin D.K."/>
            <person name="Hall R."/>
            <person name="Hannum G."/>
            <person name="Hourlier T."/>
            <person name="Howe K."/>
            <person name="Hume D.A."/>
            <person name="Izuogu O."/>
            <person name="Kim K."/>
            <person name="Koren S."/>
            <person name="Liu H."/>
            <person name="Manchanda N."/>
            <person name="Martin F.J."/>
            <person name="Nonneman D.J."/>
            <person name="O'Connor R.E."/>
            <person name="Phillippy A.M."/>
            <person name="Rohrer G.A."/>
            <person name="Rosen B.D."/>
            <person name="Rund L.A."/>
            <person name="Sargent C.A."/>
            <person name="Schook L.B."/>
            <person name="Schroeder S.G."/>
            <person name="Schwartz A.S."/>
            <person name="Skinner B.M."/>
            <person name="Talbot R."/>
            <person name="Tseng E."/>
            <person name="Tuggle C.K."/>
            <person name="Watson M."/>
            <person name="Smith T.P.L."/>
            <person name="Archibald A.L."/>
        </authorList>
    </citation>
    <scope>NUCLEOTIDE SEQUENCE [LARGE SCALE GENOMIC DNA]</scope>
    <source>
        <strain evidence="13">Duroc</strain>
    </source>
</reference>
<dbReference type="CDD" id="cd00351">
    <property type="entry name" value="TS_Pyrimidine_HMase"/>
    <property type="match status" value="1"/>
</dbReference>
<evidence type="ECO:0000256" key="11">
    <source>
        <dbReference type="SAM" id="MobiDB-lite"/>
    </source>
</evidence>
<dbReference type="GO" id="GO:0006231">
    <property type="term" value="P:dTMP biosynthetic process"/>
    <property type="evidence" value="ECO:0000318"/>
    <property type="project" value="GO_Central"/>
</dbReference>
<dbReference type="ExpressionAtlas" id="A0A287AFN2">
    <property type="expression patterns" value="baseline and differential"/>
</dbReference>
<dbReference type="GO" id="GO:0000900">
    <property type="term" value="F:mRNA regulatory element binding translation repressor activity"/>
    <property type="evidence" value="ECO:0007669"/>
    <property type="project" value="Ensembl"/>
</dbReference>
<dbReference type="PANTHER" id="PTHR11548">
    <property type="entry name" value="THYMIDYLATE SYNTHASE 1"/>
    <property type="match status" value="1"/>
</dbReference>
<accession>A0A287AFN2</accession>
<dbReference type="UniPathway" id="UPA00575"/>
<dbReference type="SMR" id="A0A287AFN2"/>
<comment type="similarity">
    <text evidence="2">Belongs to the thymidylate synthase family.</text>
</comment>
<dbReference type="Proteomes" id="UP000008227">
    <property type="component" value="Chromosome 6"/>
</dbReference>
<dbReference type="VGNC" id="VGNC:94616">
    <property type="gene designation" value="TYMS"/>
</dbReference>
<comment type="function">
    <text evidence="9">Catalyzes the reductive methylation of 2'-deoxyuridine 5'-monophosphate (dUMP) to thymidine 5'-monophosphate (dTMP), using the cosubstrate, 5,10- methylenetetrahydrofolate (CH2H4folate) as a 1-carbon donor and reductant and contributes to the de novo mitochondrial thymidylate biosynthesis pathway.</text>
</comment>
<dbReference type="GeneTree" id="ENSGT00390000014786"/>
<dbReference type="GO" id="GO:0032259">
    <property type="term" value="P:methylation"/>
    <property type="evidence" value="ECO:0007669"/>
    <property type="project" value="UniProtKB-KW"/>
</dbReference>
<sequence length="380" mass="42168">MTFWPALSHLLARGAGPHGSGRRPTSPNGTGRGGVSGALAGKEASGKVLSPCLQRSGTYSRASTHAMPAAGSELPRPPSPPPAQEQGAEPRPQHHGELQYLGQIEHILRCGFRKDDRTGTGTLSVFGMQARYSLRDQFPLLTTKRVFWKGVLEELLWFIKGSTNAKELSSKGVKIWDANGSRDFLDSLGFSSREEGDLGPVYGFQWRHFGAEYKDMNSDYSGQGVDQLQKVIDTIKTNPDDRRIILCAWNPKDLPLMALPPCHALCQFYVVNGELSCQLYQRSGDMGLGVPFNIASYALLTYMIAHITGLKPGDFVHTLGDAHIYLNHIEPLKIQLQREPRPFPKLKILRKVEKIDDFKAEDFQIEGYNPHPTIKMEMAV</sequence>
<dbReference type="PRINTS" id="PR00108">
    <property type="entry name" value="THYMDSNTHASE"/>
</dbReference>
<dbReference type="GO" id="GO:0035999">
    <property type="term" value="P:tetrahydrofolate interconversion"/>
    <property type="evidence" value="ECO:0007669"/>
    <property type="project" value="Ensembl"/>
</dbReference>
<dbReference type="PANTHER" id="PTHR11548:SF2">
    <property type="entry name" value="THYMIDYLATE SYNTHASE"/>
    <property type="match status" value="1"/>
</dbReference>
<dbReference type="Bgee" id="ENSSSCG00000040678">
    <property type="expression patterns" value="Expressed in oocyte and 36 other cell types or tissues"/>
</dbReference>
<dbReference type="STRING" id="9823.ENSSSCP00000042649"/>
<dbReference type="InParanoid" id="A0A287AFN2"/>
<dbReference type="FunFam" id="3.30.572.10:FF:000007">
    <property type="entry name" value="thymidylate synthase isoform X2"/>
    <property type="match status" value="1"/>
</dbReference>
<evidence type="ECO:0000256" key="6">
    <source>
        <dbReference type="ARBA" id="ARBA00022679"/>
    </source>
</evidence>
<dbReference type="Ensembl" id="ENSSSCT00000053392.3">
    <property type="protein sequence ID" value="ENSSSCP00000042649.1"/>
    <property type="gene ID" value="ENSSSCG00000040678.3"/>
</dbReference>
<feature type="compositionally biased region" description="Polar residues" evidence="11">
    <location>
        <begin position="53"/>
        <end position="63"/>
    </location>
</feature>
<keyword evidence="14" id="KW-1185">Reference proteome</keyword>
<evidence type="ECO:0000256" key="3">
    <source>
        <dbReference type="ARBA" id="ARBA00011947"/>
    </source>
</evidence>
<evidence type="ECO:0000256" key="10">
    <source>
        <dbReference type="PROSITE-ProRule" id="PRU10016"/>
    </source>
</evidence>
<feature type="domain" description="Thymidylate synthase/dCMP hydroxymethylase" evidence="12">
    <location>
        <begin position="99"/>
        <end position="380"/>
    </location>
</feature>
<evidence type="ECO:0000256" key="2">
    <source>
        <dbReference type="ARBA" id="ARBA00009972"/>
    </source>
</evidence>
<dbReference type="InterPro" id="IPR045097">
    <property type="entry name" value="Thymidate_synth/dCMP_Mease"/>
</dbReference>
<dbReference type="NCBIfam" id="NF002497">
    <property type="entry name" value="PRK01827.1-3"/>
    <property type="match status" value="1"/>
</dbReference>
<dbReference type="eggNOG" id="KOG0673">
    <property type="taxonomic scope" value="Eukaryota"/>
</dbReference>
<dbReference type="GO" id="GO:1990825">
    <property type="term" value="F:sequence-specific mRNA binding"/>
    <property type="evidence" value="ECO:0007669"/>
    <property type="project" value="Ensembl"/>
</dbReference>
<dbReference type="GO" id="GO:0005829">
    <property type="term" value="C:cytosol"/>
    <property type="evidence" value="ECO:0000318"/>
    <property type="project" value="GO_Central"/>
</dbReference>
<evidence type="ECO:0000256" key="8">
    <source>
        <dbReference type="ARBA" id="ARBA00050752"/>
    </source>
</evidence>
<evidence type="ECO:0000313" key="14">
    <source>
        <dbReference type="Proteomes" id="UP000008227"/>
    </source>
</evidence>
<evidence type="ECO:0000256" key="9">
    <source>
        <dbReference type="ARBA" id="ARBA00056634"/>
    </source>
</evidence>
<dbReference type="SUPFAM" id="SSF55831">
    <property type="entry name" value="Thymidylate synthase/dCMP hydroxymethylase"/>
    <property type="match status" value="1"/>
</dbReference>
<protein>
    <recommendedName>
        <fullName evidence="4">Thymidylate synthase</fullName>
        <ecNumber evidence="3">2.1.1.45</ecNumber>
    </recommendedName>
</protein>
<dbReference type="OMA" id="AYGRFWR"/>
<feature type="active site" evidence="10">
    <location>
        <position position="262"/>
    </location>
</feature>
<dbReference type="InterPro" id="IPR036926">
    <property type="entry name" value="Thymidate_synth/dCMP_Mease_sf"/>
</dbReference>
<dbReference type="HAMAP" id="MF_00008">
    <property type="entry name" value="Thymidy_synth_bact"/>
    <property type="match status" value="1"/>
</dbReference>
<dbReference type="GO" id="GO:0005634">
    <property type="term" value="C:nucleus"/>
    <property type="evidence" value="ECO:0007669"/>
    <property type="project" value="Ensembl"/>
</dbReference>
<name>A0A287AFN2_PIG</name>
<dbReference type="InterPro" id="IPR000398">
    <property type="entry name" value="Thymidylate_synthase"/>
</dbReference>
<evidence type="ECO:0000256" key="5">
    <source>
        <dbReference type="ARBA" id="ARBA00022603"/>
    </source>
</evidence>
<evidence type="ECO:0000259" key="12">
    <source>
        <dbReference type="Pfam" id="PF00303"/>
    </source>
</evidence>
<dbReference type="GO" id="GO:0005759">
    <property type="term" value="C:mitochondrial matrix"/>
    <property type="evidence" value="ECO:0007669"/>
    <property type="project" value="Ensembl"/>
</dbReference>
<evidence type="ECO:0000256" key="4">
    <source>
        <dbReference type="ARBA" id="ARBA00015931"/>
    </source>
</evidence>
<evidence type="ECO:0000313" key="15">
    <source>
        <dbReference type="VGNC" id="VGNC:94616"/>
    </source>
</evidence>
<comment type="pathway">
    <text evidence="1">Pyrimidine metabolism; dTTP biosynthesis.</text>
</comment>
<reference evidence="13" key="4">
    <citation type="submission" date="2025-09" db="UniProtKB">
        <authorList>
            <consortium name="Ensembl"/>
        </authorList>
    </citation>
    <scope>IDENTIFICATION</scope>
</reference>
<dbReference type="NCBIfam" id="TIGR03284">
    <property type="entry name" value="thym_sym"/>
    <property type="match status" value="1"/>
</dbReference>
<reference evidence="14" key="1">
    <citation type="submission" date="2009-11" db="EMBL/GenBank/DDBJ databases">
        <authorList>
            <consortium name="Porcine genome sequencing project"/>
        </authorList>
    </citation>
    <scope>NUCLEOTIDE SEQUENCE [LARGE SCALE GENOMIC DNA]</scope>
    <source>
        <strain evidence="14">Duroc</strain>
    </source>
</reference>
<organism evidence="13 14">
    <name type="scientific">Sus scrofa</name>
    <name type="common">Pig</name>
    <dbReference type="NCBI Taxonomy" id="9823"/>
    <lineage>
        <taxon>Eukaryota</taxon>
        <taxon>Metazoa</taxon>
        <taxon>Chordata</taxon>
        <taxon>Craniata</taxon>
        <taxon>Vertebrata</taxon>
        <taxon>Euteleostomi</taxon>
        <taxon>Mammalia</taxon>
        <taxon>Eutheria</taxon>
        <taxon>Laurasiatheria</taxon>
        <taxon>Artiodactyla</taxon>
        <taxon>Suina</taxon>
        <taxon>Suidae</taxon>
        <taxon>Sus</taxon>
    </lineage>
</organism>
<keyword evidence="7" id="KW-0545">Nucleotide biosynthesis</keyword>
<reference evidence="13" key="3">
    <citation type="submission" date="2025-08" db="UniProtKB">
        <authorList>
            <consortium name="Ensembl"/>
        </authorList>
    </citation>
    <scope>IDENTIFICATION</scope>
</reference>
<dbReference type="GO" id="GO:0006235">
    <property type="term" value="P:dTTP biosynthetic process"/>
    <property type="evidence" value="ECO:0007669"/>
    <property type="project" value="UniProtKB-UniPathway"/>
</dbReference>
<evidence type="ECO:0007829" key="16">
    <source>
        <dbReference type="PeptideAtlas" id="A0A287AFN2"/>
    </source>
</evidence>
<evidence type="ECO:0000313" key="13">
    <source>
        <dbReference type="Ensembl" id="ENSSSCP00000042649.1"/>
    </source>
</evidence>